<dbReference type="Proteomes" id="UP000198844">
    <property type="component" value="Unassembled WGS sequence"/>
</dbReference>
<protein>
    <submittedName>
        <fullName evidence="1">Uncharacterized protein</fullName>
    </submittedName>
</protein>
<proteinExistence type="predicted"/>
<organism evidence="1 2">
    <name type="scientific">Paraburkholderia aspalathi</name>
    <dbReference type="NCBI Taxonomy" id="1324617"/>
    <lineage>
        <taxon>Bacteria</taxon>
        <taxon>Pseudomonadati</taxon>
        <taxon>Pseudomonadota</taxon>
        <taxon>Betaproteobacteria</taxon>
        <taxon>Burkholderiales</taxon>
        <taxon>Burkholderiaceae</taxon>
        <taxon>Paraburkholderia</taxon>
    </lineage>
</organism>
<name>A0A1I7CLQ5_9BURK</name>
<evidence type="ECO:0000313" key="1">
    <source>
        <dbReference type="EMBL" id="SFU00367.1"/>
    </source>
</evidence>
<accession>A0A1I7CLQ5</accession>
<sequence>MIHATVTLLDSLVDEPLPQPERAAELAHVLDKQGFNVVYEGMYGVSVEGEREDFERVFGVSPEEDGPFSAEITDSIDELKGVVGRIDVAGETEYF</sequence>
<reference evidence="1 2" key="1">
    <citation type="submission" date="2016-10" db="EMBL/GenBank/DDBJ databases">
        <authorList>
            <person name="de Groot N.N."/>
        </authorList>
    </citation>
    <scope>NUCLEOTIDE SEQUENCE [LARGE SCALE GENOMIC DNA]</scope>
    <source>
        <strain evidence="1 2">LMG 27731</strain>
    </source>
</reference>
<gene>
    <name evidence="1" type="ORF">SAMN05192563_10078</name>
</gene>
<dbReference type="AlphaFoldDB" id="A0A1I7CLQ5"/>
<dbReference type="EMBL" id="FPBH01000007">
    <property type="protein sequence ID" value="SFU00367.1"/>
    <property type="molecule type" value="Genomic_DNA"/>
</dbReference>
<evidence type="ECO:0000313" key="2">
    <source>
        <dbReference type="Proteomes" id="UP000198844"/>
    </source>
</evidence>
<dbReference type="RefSeq" id="WP_093634693.1">
    <property type="nucleotide sequence ID" value="NZ_FPBH01000007.1"/>
</dbReference>